<gene>
    <name evidence="1" type="ORF">F2Q70_00018317</name>
</gene>
<name>A0A8S9HZZ0_BRACR</name>
<dbReference type="AlphaFoldDB" id="A0A8S9HZZ0"/>
<organism evidence="1">
    <name type="scientific">Brassica cretica</name>
    <name type="common">Mustard</name>
    <dbReference type="NCBI Taxonomy" id="69181"/>
    <lineage>
        <taxon>Eukaryota</taxon>
        <taxon>Viridiplantae</taxon>
        <taxon>Streptophyta</taxon>
        <taxon>Embryophyta</taxon>
        <taxon>Tracheophyta</taxon>
        <taxon>Spermatophyta</taxon>
        <taxon>Magnoliopsida</taxon>
        <taxon>eudicotyledons</taxon>
        <taxon>Gunneridae</taxon>
        <taxon>Pentapetalae</taxon>
        <taxon>rosids</taxon>
        <taxon>malvids</taxon>
        <taxon>Brassicales</taxon>
        <taxon>Brassicaceae</taxon>
        <taxon>Brassiceae</taxon>
        <taxon>Brassica</taxon>
    </lineage>
</organism>
<reference evidence="1" key="1">
    <citation type="submission" date="2019-12" db="EMBL/GenBank/DDBJ databases">
        <title>Genome sequencing and annotation of Brassica cretica.</title>
        <authorList>
            <person name="Studholme D.J."/>
            <person name="Sarris P.F."/>
        </authorList>
    </citation>
    <scope>NUCLEOTIDE SEQUENCE</scope>
    <source>
        <strain evidence="1">PFS-102/07</strain>
        <tissue evidence="1">Leaf</tissue>
    </source>
</reference>
<dbReference type="EMBL" id="QGKY02001250">
    <property type="protein sequence ID" value="KAF2562857.1"/>
    <property type="molecule type" value="Genomic_DNA"/>
</dbReference>
<evidence type="ECO:0000313" key="1">
    <source>
        <dbReference type="EMBL" id="KAF2562857.1"/>
    </source>
</evidence>
<sequence length="154" mass="17481">MGSLTSTHTCNAGSLLSCLHCIVNCEELEEESPRHSCRRSYLIPPRDYILSNSVLVASPVPRKIYQIEFAIMATVASSSVIYSQMGSLTSTHTCNAGSLLSCLHCIVNYALLDEMTDFRYLQYMEARSLNEFIKTDAYEWKLHRDLLWLTQFLS</sequence>
<protein>
    <submittedName>
        <fullName evidence="1">Uncharacterized protein</fullName>
    </submittedName>
</protein>
<proteinExistence type="predicted"/>
<accession>A0A8S9HZZ0</accession>
<comment type="caution">
    <text evidence="1">The sequence shown here is derived from an EMBL/GenBank/DDBJ whole genome shotgun (WGS) entry which is preliminary data.</text>
</comment>